<dbReference type="InterPro" id="IPR038375">
    <property type="entry name" value="NDUFAF7_sf"/>
</dbReference>
<dbReference type="GO" id="GO:0032259">
    <property type="term" value="P:methylation"/>
    <property type="evidence" value="ECO:0007669"/>
    <property type="project" value="UniProtKB-KW"/>
</dbReference>
<dbReference type="KEGG" id="niy:FQ775_17590"/>
<evidence type="ECO:0000313" key="3">
    <source>
        <dbReference type="EMBL" id="QDZ02048.1"/>
    </source>
</evidence>
<dbReference type="SUPFAM" id="SSF53335">
    <property type="entry name" value="S-adenosyl-L-methionine-dependent methyltransferases"/>
    <property type="match status" value="1"/>
</dbReference>
<reference evidence="3" key="1">
    <citation type="submission" date="2020-04" db="EMBL/GenBank/DDBJ databases">
        <title>Nitratireductor sp. nov. isolated from mangrove soil.</title>
        <authorList>
            <person name="Ye Y."/>
        </authorList>
    </citation>
    <scope>NUCLEOTIDE SEQUENCE</scope>
    <source>
        <strain evidence="3">SY7</strain>
    </source>
</reference>
<gene>
    <name evidence="3" type="ORF">FQ775_17590</name>
</gene>
<accession>A0A5B8L3C3</accession>
<evidence type="ECO:0000256" key="2">
    <source>
        <dbReference type="ARBA" id="ARBA00022679"/>
    </source>
</evidence>
<protein>
    <submittedName>
        <fullName evidence="3">Class I SAM-dependent methyltransferase</fullName>
    </submittedName>
</protein>
<dbReference type="AlphaFoldDB" id="A0A5B8L3C3"/>
<dbReference type="Proteomes" id="UP000321389">
    <property type="component" value="Chromosome"/>
</dbReference>
<keyword evidence="4" id="KW-1185">Reference proteome</keyword>
<evidence type="ECO:0000256" key="1">
    <source>
        <dbReference type="ARBA" id="ARBA00022603"/>
    </source>
</evidence>
<keyword evidence="1 3" id="KW-0489">Methyltransferase</keyword>
<dbReference type="GO" id="GO:0035243">
    <property type="term" value="F:protein-arginine omega-N symmetric methyltransferase activity"/>
    <property type="evidence" value="ECO:0007669"/>
    <property type="project" value="TreeGrafter"/>
</dbReference>
<dbReference type="Gene3D" id="3.40.50.12710">
    <property type="match status" value="1"/>
</dbReference>
<dbReference type="OrthoDB" id="9794208at2"/>
<organism evidence="3 4">
    <name type="scientific">Nitratireductor mangrovi</name>
    <dbReference type="NCBI Taxonomy" id="2599600"/>
    <lineage>
        <taxon>Bacteria</taxon>
        <taxon>Pseudomonadati</taxon>
        <taxon>Pseudomonadota</taxon>
        <taxon>Alphaproteobacteria</taxon>
        <taxon>Hyphomicrobiales</taxon>
        <taxon>Phyllobacteriaceae</taxon>
        <taxon>Nitratireductor</taxon>
    </lineage>
</organism>
<dbReference type="EMBL" id="CP042301">
    <property type="protein sequence ID" value="QDZ02048.1"/>
    <property type="molecule type" value="Genomic_DNA"/>
</dbReference>
<sequence length="363" mass="38432">MNALGEKIAGLIRQTGPIPVGDYMAMCLFDPEHGYYTTRQPFGAAGDFTTAPEVSQMFGELVAVWLYSAWRLADIADRATIVEIGPGRGTLMADVIRTLRRLDPAFLAAAQIAMVEASPRLTEVQRRTLADAGAKVAWYGSFRDVPAGPLLVVGNEIFDALPLRQFVKSGDHWLERHVGLDANGGAFRFVAGAGTLDAGLLPASAGIAPDGAVFEVAPARTALMEEVAVRIASHDGAGLFFDYGHLEPDLGDTLQAVRAHEFAGILDTPGEADLTSHVDFSALAATAAQAGLAAHTMTQGDFLLAMGLLERAGHLGASGDATLRERLASEVERLAGQDKMGSLFKVLALSRPGRTVHPFGRAD</sequence>
<proteinExistence type="predicted"/>
<dbReference type="Pfam" id="PF02636">
    <property type="entry name" value="Methyltransf_28"/>
    <property type="match status" value="1"/>
</dbReference>
<dbReference type="RefSeq" id="WP_146300689.1">
    <property type="nucleotide sequence ID" value="NZ_CP042301.2"/>
</dbReference>
<evidence type="ECO:0000313" key="4">
    <source>
        <dbReference type="Proteomes" id="UP000321389"/>
    </source>
</evidence>
<name>A0A5B8L3C3_9HYPH</name>
<keyword evidence="2" id="KW-0808">Transferase</keyword>
<dbReference type="InterPro" id="IPR029063">
    <property type="entry name" value="SAM-dependent_MTases_sf"/>
</dbReference>
<dbReference type="PANTHER" id="PTHR12049">
    <property type="entry name" value="PROTEIN ARGININE METHYLTRANSFERASE NDUFAF7, MITOCHONDRIAL"/>
    <property type="match status" value="1"/>
</dbReference>
<dbReference type="PANTHER" id="PTHR12049:SF7">
    <property type="entry name" value="PROTEIN ARGININE METHYLTRANSFERASE NDUFAF7, MITOCHONDRIAL"/>
    <property type="match status" value="1"/>
</dbReference>
<dbReference type="InterPro" id="IPR003788">
    <property type="entry name" value="NDUFAF7"/>
</dbReference>